<feature type="transmembrane region" description="Helical" evidence="1">
    <location>
        <begin position="174"/>
        <end position="193"/>
    </location>
</feature>
<keyword evidence="1" id="KW-0812">Transmembrane</keyword>
<keyword evidence="1" id="KW-0472">Membrane</keyword>
<dbReference type="AlphaFoldDB" id="A0A9W6FN60"/>
<feature type="transmembrane region" description="Helical" evidence="1">
    <location>
        <begin position="241"/>
        <end position="260"/>
    </location>
</feature>
<keyword evidence="3" id="KW-1185">Reference proteome</keyword>
<evidence type="ECO:0000313" key="2">
    <source>
        <dbReference type="EMBL" id="GLI26161.1"/>
    </source>
</evidence>
<feature type="transmembrane region" description="Helical" evidence="1">
    <location>
        <begin position="280"/>
        <end position="301"/>
    </location>
</feature>
<name>A0A9W6FN60_9MICO</name>
<gene>
    <name evidence="2" type="ORF">ARHIZOSPH14_04030</name>
</gene>
<evidence type="ECO:0000256" key="1">
    <source>
        <dbReference type="SAM" id="Phobius"/>
    </source>
</evidence>
<accession>A0A9W6FN60</accession>
<dbReference type="NCBIfam" id="NF038403">
    <property type="entry name" value="perm_prefix_1"/>
    <property type="match status" value="1"/>
</dbReference>
<dbReference type="Proteomes" id="UP001144396">
    <property type="component" value="Unassembled WGS sequence"/>
</dbReference>
<proteinExistence type="predicted"/>
<dbReference type="EMBL" id="BSDP01000001">
    <property type="protein sequence ID" value="GLI26161.1"/>
    <property type="molecule type" value="Genomic_DNA"/>
</dbReference>
<sequence length="317" mass="34644">MTTLTDRYVQATARYLPERQRPELARELRERIGDRRDAMVEAGHDPDDAERATLVELGDPAALAAGYADRPMHLIGPRTYLAWLRVLKLVLLIAVPIVTAISLLAQLLSGATAGEVAASTFGAALNTALQVLFWVTLVFAVIDRSPAASKARAWTPAQLPAVHDEYKAKRLPDLVFSLIALTVFAVLIVWQQTGIPVNGEPIPFLDPSLWSFWIPWFLVLIALEMAFAGAVYAWGWNWWLALVNVPLNIAFAVPALWLLTNGMLVNPDFLDAIGWPWGDAGDVITTIVVVLFVFGAVVDIIDGAVKAYRAGKARGLA</sequence>
<reference evidence="2" key="1">
    <citation type="submission" date="2022-12" db="EMBL/GenBank/DDBJ databases">
        <title>Reference genome sequencing for broad-spectrum identification of bacterial and archaeal isolates by mass spectrometry.</title>
        <authorList>
            <person name="Sekiguchi Y."/>
            <person name="Tourlousse D.M."/>
        </authorList>
    </citation>
    <scope>NUCLEOTIDE SEQUENCE</scope>
    <source>
        <strain evidence="2">14</strain>
    </source>
</reference>
<protein>
    <submittedName>
        <fullName evidence="2">Uncharacterized protein</fullName>
    </submittedName>
</protein>
<feature type="transmembrane region" description="Helical" evidence="1">
    <location>
        <begin position="213"/>
        <end position="234"/>
    </location>
</feature>
<feature type="transmembrane region" description="Helical" evidence="1">
    <location>
        <begin position="86"/>
        <end position="108"/>
    </location>
</feature>
<feature type="transmembrane region" description="Helical" evidence="1">
    <location>
        <begin position="120"/>
        <end position="142"/>
    </location>
</feature>
<comment type="caution">
    <text evidence="2">The sequence shown here is derived from an EMBL/GenBank/DDBJ whole genome shotgun (WGS) entry which is preliminary data.</text>
</comment>
<evidence type="ECO:0000313" key="3">
    <source>
        <dbReference type="Proteomes" id="UP001144396"/>
    </source>
</evidence>
<dbReference type="RefSeq" id="WP_281882159.1">
    <property type="nucleotide sequence ID" value="NZ_BSDP01000001.1"/>
</dbReference>
<dbReference type="InterPro" id="IPR047928">
    <property type="entry name" value="Perm_prefix_1"/>
</dbReference>
<organism evidence="2 3">
    <name type="scientific">Agromyces rhizosphaerae</name>
    <dbReference type="NCBI Taxonomy" id="88374"/>
    <lineage>
        <taxon>Bacteria</taxon>
        <taxon>Bacillati</taxon>
        <taxon>Actinomycetota</taxon>
        <taxon>Actinomycetes</taxon>
        <taxon>Micrococcales</taxon>
        <taxon>Microbacteriaceae</taxon>
        <taxon>Agromyces</taxon>
    </lineage>
</organism>
<keyword evidence="1" id="KW-1133">Transmembrane helix</keyword>